<evidence type="ECO:0000313" key="6">
    <source>
        <dbReference type="Proteomes" id="UP000663069"/>
    </source>
</evidence>
<dbReference type="SUPFAM" id="SSF102405">
    <property type="entry name" value="MCP/YpsA-like"/>
    <property type="match status" value="1"/>
</dbReference>
<evidence type="ECO:0000259" key="4">
    <source>
        <dbReference type="Pfam" id="PF25317"/>
    </source>
</evidence>
<feature type="domain" description="Smf/DprA SAM" evidence="4">
    <location>
        <begin position="6"/>
        <end position="69"/>
    </location>
</feature>
<accession>A0ABX6UUW8</accession>
<dbReference type="InterPro" id="IPR057338">
    <property type="entry name" value="DprA_SAM"/>
</dbReference>
<dbReference type="InterPro" id="IPR036388">
    <property type="entry name" value="WH-like_DNA-bd_sf"/>
</dbReference>
<comment type="similarity">
    <text evidence="1">Belongs to the DprA/Smf family.</text>
</comment>
<evidence type="ECO:0000259" key="3">
    <source>
        <dbReference type="Pfam" id="PF17782"/>
    </source>
</evidence>
<evidence type="ECO:0000256" key="1">
    <source>
        <dbReference type="ARBA" id="ARBA00006525"/>
    </source>
</evidence>
<gene>
    <name evidence="5" type="primary">dprA</name>
    <name evidence="5" type="ORF">IHV77_07735</name>
</gene>
<dbReference type="NCBIfam" id="TIGR00732">
    <property type="entry name" value="dprA"/>
    <property type="match status" value="1"/>
</dbReference>
<dbReference type="Pfam" id="PF17782">
    <property type="entry name" value="WHD_DprA"/>
    <property type="match status" value="1"/>
</dbReference>
<dbReference type="InterPro" id="IPR003488">
    <property type="entry name" value="DprA"/>
</dbReference>
<dbReference type="RefSeq" id="WP_194811412.1">
    <property type="nucleotide sequence ID" value="NZ_CP063056.1"/>
</dbReference>
<dbReference type="PANTHER" id="PTHR43022:SF1">
    <property type="entry name" value="PROTEIN SMF"/>
    <property type="match status" value="1"/>
</dbReference>
<dbReference type="EMBL" id="CP063056">
    <property type="protein sequence ID" value="QPB41822.1"/>
    <property type="molecule type" value="Genomic_DNA"/>
</dbReference>
<dbReference type="Proteomes" id="UP000663069">
    <property type="component" value="Chromosome"/>
</dbReference>
<proteinExistence type="inferred from homology"/>
<feature type="domain" description="DprA winged helix" evidence="3">
    <location>
        <begin position="311"/>
        <end position="368"/>
    </location>
</feature>
<reference evidence="5 6" key="1">
    <citation type="submission" date="2020-10" db="EMBL/GenBank/DDBJ databases">
        <title>Genome Sequencing of Rodentibacter spp. strain DSM111151.</title>
        <authorList>
            <person name="Benga L."/>
            <person name="Lautwein T."/>
        </authorList>
    </citation>
    <scope>NUCLEOTIDE SEQUENCE [LARGE SCALE GENOMIC DNA]</scope>
    <source>
        <strain evidence="5 6">DSM 111151</strain>
    </source>
</reference>
<evidence type="ECO:0000313" key="5">
    <source>
        <dbReference type="EMBL" id="QPB41822.1"/>
    </source>
</evidence>
<evidence type="ECO:0000259" key="2">
    <source>
        <dbReference type="Pfam" id="PF02481"/>
    </source>
</evidence>
<keyword evidence="6" id="KW-1185">Reference proteome</keyword>
<name>A0ABX6UUW8_9PAST</name>
<dbReference type="Gene3D" id="3.40.50.450">
    <property type="match status" value="1"/>
</dbReference>
<dbReference type="Gene3D" id="1.10.10.10">
    <property type="entry name" value="Winged helix-like DNA-binding domain superfamily/Winged helix DNA-binding domain"/>
    <property type="match status" value="1"/>
</dbReference>
<sequence>MVDNINETLLRLMQVPRLGGVAIDKILSNVTLNELLNYDKAAFEQMGWGAIQIRRWFKPERKFIDPVLAWVEEEGNHLVNYFSPFYPFLLKQIASFPPLLFVKGNLTAISQRQMAMVGSRYCTAYGEYWAKYFATELSLAGFTITSGLALGIDGYCHKAVVDIKGQTIAVLGSGLEEIYPAKHRSLAEQILCNDGALISEFMPHQPPVAANFPRRNRIISGLSVGTLVVEATEKSGSLITARYALEQNREVFAVPGSIQSEFSQGCHRLIKQGAMLVENVKDVLETLYQHSIHSQTEIDFDQIETENYTPPPNPRRLVEAPSHPKLYARIGYTPVSIDDLAQEFGLPVDVLLVQLLDLELQDLILSENGLYKRV</sequence>
<organism evidence="5 6">
    <name type="scientific">Rodentibacter haemolyticus</name>
    <dbReference type="NCBI Taxonomy" id="2778911"/>
    <lineage>
        <taxon>Bacteria</taxon>
        <taxon>Pseudomonadati</taxon>
        <taxon>Pseudomonadota</taxon>
        <taxon>Gammaproteobacteria</taxon>
        <taxon>Pasteurellales</taxon>
        <taxon>Pasteurellaceae</taxon>
        <taxon>Rodentibacter</taxon>
    </lineage>
</organism>
<dbReference type="InterPro" id="IPR057666">
    <property type="entry name" value="DrpA_SLOG"/>
</dbReference>
<dbReference type="InterPro" id="IPR041614">
    <property type="entry name" value="DprA_WH"/>
</dbReference>
<dbReference type="Pfam" id="PF02481">
    <property type="entry name" value="DNA_processg_A"/>
    <property type="match status" value="1"/>
</dbReference>
<dbReference type="PANTHER" id="PTHR43022">
    <property type="entry name" value="PROTEIN SMF"/>
    <property type="match status" value="1"/>
</dbReference>
<dbReference type="Pfam" id="PF25317">
    <property type="entry name" value="SAM_SMF"/>
    <property type="match status" value="1"/>
</dbReference>
<protein>
    <submittedName>
        <fullName evidence="5">DNA-protecting protein DprA</fullName>
    </submittedName>
</protein>
<feature type="domain" description="Smf/DprA SLOG" evidence="2">
    <location>
        <begin position="79"/>
        <end position="287"/>
    </location>
</feature>